<proteinExistence type="predicted"/>
<evidence type="ECO:0000256" key="1">
    <source>
        <dbReference type="SAM" id="SignalP"/>
    </source>
</evidence>
<accession>A0ABW9W5C8</accession>
<dbReference type="Proteomes" id="UP000642144">
    <property type="component" value="Unassembled WGS sequence"/>
</dbReference>
<keyword evidence="3" id="KW-1185">Reference proteome</keyword>
<dbReference type="EMBL" id="WWCT01000021">
    <property type="protein sequence ID" value="MYN29166.1"/>
    <property type="molecule type" value="Genomic_DNA"/>
</dbReference>
<name>A0ABW9W5C8_9BURK</name>
<protein>
    <submittedName>
        <fullName evidence="2">Uncharacterized protein</fullName>
    </submittedName>
</protein>
<keyword evidence="1" id="KW-0732">Signal</keyword>
<feature type="chain" id="PRO_5047425225" evidence="1">
    <location>
        <begin position="22"/>
        <end position="302"/>
    </location>
</feature>
<organism evidence="2 3">
    <name type="scientific">Duganella levis</name>
    <dbReference type="NCBI Taxonomy" id="2692169"/>
    <lineage>
        <taxon>Bacteria</taxon>
        <taxon>Pseudomonadati</taxon>
        <taxon>Pseudomonadota</taxon>
        <taxon>Betaproteobacteria</taxon>
        <taxon>Burkholderiales</taxon>
        <taxon>Oxalobacteraceae</taxon>
        <taxon>Telluria group</taxon>
        <taxon>Duganella</taxon>
    </lineage>
</organism>
<comment type="caution">
    <text evidence="2">The sequence shown here is derived from an EMBL/GenBank/DDBJ whole genome shotgun (WGS) entry which is preliminary data.</text>
</comment>
<evidence type="ECO:0000313" key="2">
    <source>
        <dbReference type="EMBL" id="MYN29166.1"/>
    </source>
</evidence>
<feature type="signal peptide" evidence="1">
    <location>
        <begin position="1"/>
        <end position="21"/>
    </location>
</feature>
<sequence length="302" mass="31832">MNTLFRLLVLCLCAVSLAGRASTQAEEDMARAPMPHAQLGAQGTPVKVHLVSLQGYLVGRPDNAARLAMLHAEVEDCVRRNSAAGMPSNPPRAWPDHIDSQRSDVYSAINRTIHYTSALTYGVNQRDCSLIETRLSGASLFSSQGICDIDLLKKTAHGACDATGQASARPPIRRPGLSAGQIAAIQRDAASNPAMAAMAQAIRTNPPSGTGERKTILGIECEVRKSPLNPDGTVCLSRGGTFPASTSPSTTQQSAMTLEEDSATSGFKLQATSAKLDTLVNGAVFTPYLAGGFRITDTGVRP</sequence>
<gene>
    <name evidence="2" type="ORF">GTP69_22430</name>
</gene>
<evidence type="ECO:0000313" key="3">
    <source>
        <dbReference type="Proteomes" id="UP000642144"/>
    </source>
</evidence>
<dbReference type="RefSeq" id="WP_161056945.1">
    <property type="nucleotide sequence ID" value="NZ_WWCT01000021.1"/>
</dbReference>
<reference evidence="2 3" key="1">
    <citation type="submission" date="2019-12" db="EMBL/GenBank/DDBJ databases">
        <title>Novel species isolated from a subtropical stream in China.</title>
        <authorList>
            <person name="Lu H."/>
        </authorList>
    </citation>
    <scope>NUCLEOTIDE SEQUENCE [LARGE SCALE GENOMIC DNA]</scope>
    <source>
        <strain evidence="2 3">CY42W</strain>
    </source>
</reference>